<dbReference type="InterPro" id="IPR002347">
    <property type="entry name" value="SDR_fam"/>
</dbReference>
<dbReference type="Proteomes" id="UP000565579">
    <property type="component" value="Unassembled WGS sequence"/>
</dbReference>
<proteinExistence type="inferred from homology"/>
<dbReference type="PRINTS" id="PR00081">
    <property type="entry name" value="GDHRDH"/>
</dbReference>
<evidence type="ECO:0000256" key="1">
    <source>
        <dbReference type="ARBA" id="ARBA00006484"/>
    </source>
</evidence>
<evidence type="ECO:0000313" key="5">
    <source>
        <dbReference type="Proteomes" id="UP000565579"/>
    </source>
</evidence>
<dbReference type="EMBL" id="JACHMI010000001">
    <property type="protein sequence ID" value="MBB6549948.1"/>
    <property type="molecule type" value="Genomic_DNA"/>
</dbReference>
<dbReference type="SUPFAM" id="SSF51735">
    <property type="entry name" value="NAD(P)-binding Rossmann-fold domains"/>
    <property type="match status" value="1"/>
</dbReference>
<organism evidence="4 5">
    <name type="scientific">Nonomuraea rubra</name>
    <dbReference type="NCBI Taxonomy" id="46180"/>
    <lineage>
        <taxon>Bacteria</taxon>
        <taxon>Bacillati</taxon>
        <taxon>Actinomycetota</taxon>
        <taxon>Actinomycetes</taxon>
        <taxon>Streptosporangiales</taxon>
        <taxon>Streptosporangiaceae</taxon>
        <taxon>Nonomuraea</taxon>
    </lineage>
</organism>
<dbReference type="GO" id="GO:0016616">
    <property type="term" value="F:oxidoreductase activity, acting on the CH-OH group of donors, NAD or NADP as acceptor"/>
    <property type="evidence" value="ECO:0007669"/>
    <property type="project" value="TreeGrafter"/>
</dbReference>
<comment type="similarity">
    <text evidence="1 3">Belongs to the short-chain dehydrogenases/reductases (SDR) family.</text>
</comment>
<evidence type="ECO:0000313" key="4">
    <source>
        <dbReference type="EMBL" id="MBB6549948.1"/>
    </source>
</evidence>
<dbReference type="PANTHER" id="PTHR24322:SF736">
    <property type="entry name" value="RETINOL DEHYDROGENASE 10"/>
    <property type="match status" value="1"/>
</dbReference>
<accession>A0A7X0NUL7</accession>
<name>A0A7X0NUL7_9ACTN</name>
<reference evidence="4 5" key="1">
    <citation type="submission" date="2020-08" db="EMBL/GenBank/DDBJ databases">
        <title>Sequencing the genomes of 1000 actinobacteria strains.</title>
        <authorList>
            <person name="Klenk H.-P."/>
        </authorList>
    </citation>
    <scope>NUCLEOTIDE SEQUENCE [LARGE SCALE GENOMIC DNA]</scope>
    <source>
        <strain evidence="4 5">DSM 43768</strain>
    </source>
</reference>
<protein>
    <submittedName>
        <fullName evidence="4">NAD(P)-dependent dehydrogenase (Short-subunit alcohol dehydrogenase family)</fullName>
    </submittedName>
</protein>
<sequence length="325" mass="34139">MRSFTGMMAVVTGGGGGMGRELVVQLAAEGCSVAACDVDEAGLAVTAERAAEASPGGGEVRVTTHRCDVSDEAQVTRFRDEVVERHGIGHINLLFNNAGISGGNSFVTSPRAEWERTFGVCWGGVYNCTRAFMPLLIASDEGCLVNTSSVNGFWAAGPGLPMSAYSAAKFAVKGFSEAMLTDLRLNAPHVRVALVMPGHVGTGIVINSRRIHGRSEPDDMTAEELADARPLAAAVTGVPADRLSDEEVRVVVKGMGEAFRDNAPLSAADAATVILDGVRAGTWRILVGDDARALDAAMRADPLDLYRPDSPTVAGMLANVRPREE</sequence>
<dbReference type="PANTHER" id="PTHR24322">
    <property type="entry name" value="PKSB"/>
    <property type="match status" value="1"/>
</dbReference>
<dbReference type="Gene3D" id="3.40.50.720">
    <property type="entry name" value="NAD(P)-binding Rossmann-like Domain"/>
    <property type="match status" value="1"/>
</dbReference>
<keyword evidence="5" id="KW-1185">Reference proteome</keyword>
<evidence type="ECO:0000256" key="3">
    <source>
        <dbReference type="RuleBase" id="RU000363"/>
    </source>
</evidence>
<dbReference type="InterPro" id="IPR036291">
    <property type="entry name" value="NAD(P)-bd_dom_sf"/>
</dbReference>
<dbReference type="PRINTS" id="PR00080">
    <property type="entry name" value="SDRFAMILY"/>
</dbReference>
<gene>
    <name evidence="4" type="ORF">HD593_004743</name>
</gene>
<dbReference type="Pfam" id="PF00106">
    <property type="entry name" value="adh_short"/>
    <property type="match status" value="1"/>
</dbReference>
<keyword evidence="2" id="KW-0560">Oxidoreductase</keyword>
<dbReference type="CDD" id="cd05233">
    <property type="entry name" value="SDR_c"/>
    <property type="match status" value="1"/>
</dbReference>
<comment type="caution">
    <text evidence="4">The sequence shown here is derived from an EMBL/GenBank/DDBJ whole genome shotgun (WGS) entry which is preliminary data.</text>
</comment>
<evidence type="ECO:0000256" key="2">
    <source>
        <dbReference type="ARBA" id="ARBA00023002"/>
    </source>
</evidence>
<dbReference type="RefSeq" id="WP_185104301.1">
    <property type="nucleotide sequence ID" value="NZ_BAAAXY010000049.1"/>
</dbReference>
<dbReference type="AlphaFoldDB" id="A0A7X0NUL7"/>